<comment type="catalytic activity">
    <reaction evidence="9">
        <text>L-proline + a quinone = (S)-1-pyrroline-5-carboxylate + a quinol + H(+)</text>
        <dbReference type="Rhea" id="RHEA:23784"/>
        <dbReference type="ChEBI" id="CHEBI:15378"/>
        <dbReference type="ChEBI" id="CHEBI:17388"/>
        <dbReference type="ChEBI" id="CHEBI:24646"/>
        <dbReference type="ChEBI" id="CHEBI:60039"/>
        <dbReference type="ChEBI" id="CHEBI:132124"/>
        <dbReference type="EC" id="1.5.5.2"/>
    </reaction>
</comment>
<evidence type="ECO:0000256" key="3">
    <source>
        <dbReference type="ARBA" id="ARBA00012695"/>
    </source>
</evidence>
<dbReference type="PIRSF" id="PIRSF000196">
    <property type="entry name" value="Pro_dehydrog"/>
    <property type="match status" value="1"/>
</dbReference>
<organism evidence="11 12">
    <name type="scientific">Herbaspirillum lusitanum</name>
    <dbReference type="NCBI Taxonomy" id="213312"/>
    <lineage>
        <taxon>Bacteria</taxon>
        <taxon>Pseudomonadati</taxon>
        <taxon>Pseudomonadota</taxon>
        <taxon>Betaproteobacteria</taxon>
        <taxon>Burkholderiales</taxon>
        <taxon>Oxalobacteraceae</taxon>
        <taxon>Herbaspirillum</taxon>
    </lineage>
</organism>
<keyword evidence="6" id="KW-0274">FAD</keyword>
<evidence type="ECO:0000256" key="4">
    <source>
        <dbReference type="ARBA" id="ARBA00022630"/>
    </source>
</evidence>
<evidence type="ECO:0000256" key="5">
    <source>
        <dbReference type="ARBA" id="ARBA00022741"/>
    </source>
</evidence>
<protein>
    <recommendedName>
        <fullName evidence="3">proline dehydrogenase</fullName>
        <ecNumber evidence="3">1.5.5.2</ecNumber>
    </recommendedName>
</protein>
<feature type="domain" description="Proline dehydrogenase" evidence="10">
    <location>
        <begin position="36"/>
        <end position="292"/>
    </location>
</feature>
<evidence type="ECO:0000256" key="2">
    <source>
        <dbReference type="ARBA" id="ARBA00004739"/>
    </source>
</evidence>
<comment type="caution">
    <text evidence="11">The sequence shown here is derived from an EMBL/GenBank/DDBJ whole genome shotgun (WGS) entry which is preliminary data.</text>
</comment>
<accession>A0ABW9AE81</accession>
<evidence type="ECO:0000256" key="8">
    <source>
        <dbReference type="ARBA" id="ARBA00023062"/>
    </source>
</evidence>
<comment type="pathway">
    <text evidence="2">Amino-acid degradation; L-proline degradation into L-glutamate; L-glutamate from L-proline: step 1/2.</text>
</comment>
<evidence type="ECO:0000256" key="1">
    <source>
        <dbReference type="ARBA" id="ARBA00001974"/>
    </source>
</evidence>
<dbReference type="InterPro" id="IPR015659">
    <property type="entry name" value="Proline_oxidase"/>
</dbReference>
<evidence type="ECO:0000313" key="12">
    <source>
        <dbReference type="Proteomes" id="UP001629246"/>
    </source>
</evidence>
<evidence type="ECO:0000259" key="10">
    <source>
        <dbReference type="Pfam" id="PF01619"/>
    </source>
</evidence>
<keyword evidence="12" id="KW-1185">Reference proteome</keyword>
<dbReference type="InterPro" id="IPR002872">
    <property type="entry name" value="Proline_DH_dom"/>
</dbReference>
<evidence type="ECO:0000313" key="11">
    <source>
        <dbReference type="EMBL" id="MFL9925727.1"/>
    </source>
</evidence>
<keyword evidence="4" id="KW-0285">Flavoprotein</keyword>
<reference evidence="11 12" key="1">
    <citation type="journal article" date="2024" name="Chem. Sci.">
        <title>Discovery of megapolipeptins by genome mining of a Burkholderiales bacteria collection.</title>
        <authorList>
            <person name="Paulo B.S."/>
            <person name="Recchia M.J.J."/>
            <person name="Lee S."/>
            <person name="Fergusson C.H."/>
            <person name="Romanowski S.B."/>
            <person name="Hernandez A."/>
            <person name="Krull N."/>
            <person name="Liu D.Y."/>
            <person name="Cavanagh H."/>
            <person name="Bos A."/>
            <person name="Gray C.A."/>
            <person name="Murphy B.T."/>
            <person name="Linington R.G."/>
            <person name="Eustaquio A.S."/>
        </authorList>
    </citation>
    <scope>NUCLEOTIDE SEQUENCE [LARGE SCALE GENOMIC DNA]</scope>
    <source>
        <strain evidence="11 12">RL21-008-BIB-A</strain>
    </source>
</reference>
<gene>
    <name evidence="11" type="ORF">PQR62_15710</name>
</gene>
<dbReference type="EC" id="1.5.5.2" evidence="3"/>
<dbReference type="Pfam" id="PF01619">
    <property type="entry name" value="Pro_dh"/>
    <property type="match status" value="1"/>
</dbReference>
<dbReference type="InterPro" id="IPR008219">
    <property type="entry name" value="PRODH_bac_arc"/>
</dbReference>
<evidence type="ECO:0000256" key="9">
    <source>
        <dbReference type="ARBA" id="ARBA00048779"/>
    </source>
</evidence>
<dbReference type="Gene3D" id="3.20.20.220">
    <property type="match status" value="1"/>
</dbReference>
<proteinExistence type="predicted"/>
<dbReference type="PANTHER" id="PTHR13914:SF0">
    <property type="entry name" value="PROLINE DEHYDROGENASE 1, MITOCHONDRIAL"/>
    <property type="match status" value="1"/>
</dbReference>
<keyword evidence="7" id="KW-0560">Oxidoreductase</keyword>
<dbReference type="RefSeq" id="WP_408158915.1">
    <property type="nucleotide sequence ID" value="NZ_JAQQFM010000006.1"/>
</dbReference>
<dbReference type="InterPro" id="IPR029041">
    <property type="entry name" value="FAD-linked_oxidoreductase-like"/>
</dbReference>
<keyword evidence="5" id="KW-0547">Nucleotide-binding</keyword>
<dbReference type="PANTHER" id="PTHR13914">
    <property type="entry name" value="PROLINE OXIDASE"/>
    <property type="match status" value="1"/>
</dbReference>
<comment type="cofactor">
    <cofactor evidence="1">
        <name>FAD</name>
        <dbReference type="ChEBI" id="CHEBI:57692"/>
    </cofactor>
</comment>
<dbReference type="SUPFAM" id="SSF51730">
    <property type="entry name" value="FAD-linked oxidoreductase"/>
    <property type="match status" value="1"/>
</dbReference>
<dbReference type="Proteomes" id="UP001629246">
    <property type="component" value="Unassembled WGS sequence"/>
</dbReference>
<sequence>MQLFNQMMAHAVTLLPRPLVRQLSRRYIAGATLPEALARVRELNAAGCAVTLDVLGEDISSMAQARSTAKHYFDVLESIESKGLQANLSVKPSAIGLLLDVDECLKLARQIVAKAGSFGNFVCFDMEDVSCTQLEIDLFRRLSEIHDNVGLALQAYLKRTYQDVAELARPQNSLRICKGIYVEEERYLIPDAHKGRKAINQHFLAHVAQCFEMGTFVSVATHDETLIKEIMDLAERKSISKKRFEFQMLLGVCETLRDRILKAGFRVRVYVPFGSDWYGYSIRRLKENPQIAGYLAKALFGR</sequence>
<keyword evidence="8" id="KW-0642">Proline metabolism</keyword>
<name>A0ABW9AE81_9BURK</name>
<evidence type="ECO:0000256" key="6">
    <source>
        <dbReference type="ARBA" id="ARBA00022827"/>
    </source>
</evidence>
<dbReference type="EMBL" id="JAQQFM010000006">
    <property type="protein sequence ID" value="MFL9925727.1"/>
    <property type="molecule type" value="Genomic_DNA"/>
</dbReference>
<evidence type="ECO:0000256" key="7">
    <source>
        <dbReference type="ARBA" id="ARBA00023002"/>
    </source>
</evidence>